<dbReference type="EMBL" id="MOBM01000038">
    <property type="protein sequence ID" value="RON13130.1"/>
    <property type="molecule type" value="Genomic_DNA"/>
</dbReference>
<reference evidence="2 3" key="1">
    <citation type="submission" date="2016-10" db="EMBL/GenBank/DDBJ databases">
        <title>Comparative genome analysis of multiple Pseudomonas spp. focuses on biocontrol and plant growth promoting traits.</title>
        <authorList>
            <person name="Tao X.-Y."/>
            <person name="Taylor C.G."/>
        </authorList>
    </citation>
    <scope>NUCLEOTIDE SEQUENCE [LARGE SCALE GENOMIC DNA]</scope>
    <source>
        <strain evidence="2 3">36C6</strain>
    </source>
</reference>
<dbReference type="Proteomes" id="UP000284002">
    <property type="component" value="Unassembled WGS sequence"/>
</dbReference>
<name>A0A423HM34_9PSED</name>
<sequence>MIFSSVRCVMELGRRPDAAPARVVGKTRRAIFASFSNGLWSVTAVAYRPGTNGVHAQHMPALPPQAKVIA</sequence>
<evidence type="ECO:0000313" key="2">
    <source>
        <dbReference type="EMBL" id="RON14254.1"/>
    </source>
</evidence>
<proteinExistence type="predicted"/>
<gene>
    <name evidence="1" type="ORF">BK662_18310</name>
    <name evidence="2" type="ORF">BK662_24385</name>
</gene>
<protein>
    <submittedName>
        <fullName evidence="2">Uncharacterized protein</fullName>
    </submittedName>
</protein>
<organism evidence="2 3">
    <name type="scientific">Pseudomonas frederiksbergensis</name>
    <dbReference type="NCBI Taxonomy" id="104087"/>
    <lineage>
        <taxon>Bacteria</taxon>
        <taxon>Pseudomonadati</taxon>
        <taxon>Pseudomonadota</taxon>
        <taxon>Gammaproteobacteria</taxon>
        <taxon>Pseudomonadales</taxon>
        <taxon>Pseudomonadaceae</taxon>
        <taxon>Pseudomonas</taxon>
    </lineage>
</organism>
<evidence type="ECO:0000313" key="1">
    <source>
        <dbReference type="EMBL" id="RON13130.1"/>
    </source>
</evidence>
<comment type="caution">
    <text evidence="2">The sequence shown here is derived from an EMBL/GenBank/DDBJ whole genome shotgun (WGS) entry which is preliminary data.</text>
</comment>
<dbReference type="EMBL" id="MOBM01000038">
    <property type="protein sequence ID" value="RON14254.1"/>
    <property type="molecule type" value="Genomic_DNA"/>
</dbReference>
<accession>A0A423HM34</accession>
<dbReference type="AlphaFoldDB" id="A0A423HM34"/>
<evidence type="ECO:0000313" key="3">
    <source>
        <dbReference type="Proteomes" id="UP000284002"/>
    </source>
</evidence>